<gene>
    <name evidence="1" type="ORF">CtesDRAFT_PD2909</name>
</gene>
<organism evidence="1 2">
    <name type="scientific">Comamonas testosteroni (strain DSM 14576 / KF-1)</name>
    <name type="common">Pseudomonas testosteroni</name>
    <dbReference type="NCBI Taxonomy" id="399795"/>
    <lineage>
        <taxon>Bacteria</taxon>
        <taxon>Pseudomonadati</taxon>
        <taxon>Pseudomonadota</taxon>
        <taxon>Betaproteobacteria</taxon>
        <taxon>Burkholderiales</taxon>
        <taxon>Comamonadaceae</taxon>
        <taxon>Comamonas</taxon>
    </lineage>
</organism>
<dbReference type="eggNOG" id="ENOG5033ARC">
    <property type="taxonomic scope" value="Bacteria"/>
</dbReference>
<dbReference type="AlphaFoldDB" id="B7WXW1"/>
<dbReference type="OrthoDB" id="6906816at2"/>
<dbReference type="RefSeq" id="WP_003056021.1">
    <property type="nucleotide sequence ID" value="NZ_AAUJ02000001.1"/>
</dbReference>
<dbReference type="Proteomes" id="UP000003039">
    <property type="component" value="Unassembled WGS sequence"/>
</dbReference>
<protein>
    <submittedName>
        <fullName evidence="1">Uncharacterized protein</fullName>
    </submittedName>
</protein>
<sequence length="71" mass="7919" precursor="true">MWIQLAIFVLSVVISYSTRAKTTTPKASVLGDFDFPQGTEGTAQMMVFGDCWIDGWMVLGVGDFRTQAIRR</sequence>
<evidence type="ECO:0000313" key="1">
    <source>
        <dbReference type="EMBL" id="EED67963.1"/>
    </source>
</evidence>
<comment type="caution">
    <text evidence="1">The sequence shown here is derived from an EMBL/GenBank/DDBJ whole genome shotgun (WGS) entry which is preliminary data.</text>
</comment>
<reference evidence="1 2" key="1">
    <citation type="journal article" date="2004" name="Appl. Environ. Microbiol.">
        <title>Mineralization of individual congeners of linear alkylbenzenesulfonate by defined pairs of heterotrophic bacteria.</title>
        <authorList>
            <person name="Schleheck D."/>
            <person name="Knepper T.P."/>
            <person name="Fischer K."/>
            <person name="Cook A.M."/>
        </authorList>
    </citation>
    <scope>NUCLEOTIDE SEQUENCE [LARGE SCALE GENOMIC DNA]</scope>
    <source>
        <strain evidence="2">DSM 14576 / KF-1</strain>
    </source>
</reference>
<accession>B7WXW1</accession>
<dbReference type="EMBL" id="AAUJ02000001">
    <property type="protein sequence ID" value="EED67963.1"/>
    <property type="molecule type" value="Genomic_DNA"/>
</dbReference>
<evidence type="ECO:0000313" key="2">
    <source>
        <dbReference type="Proteomes" id="UP000003039"/>
    </source>
</evidence>
<proteinExistence type="predicted"/>
<name>B7WXW1_COMTK</name>